<evidence type="ECO:0000313" key="3">
    <source>
        <dbReference type="Proteomes" id="UP000006038"/>
    </source>
</evidence>
<evidence type="ECO:0000313" key="2">
    <source>
        <dbReference type="EnsemblPlants" id="OB0087G10030.1"/>
    </source>
</evidence>
<proteinExistence type="predicted"/>
<organism evidence="2">
    <name type="scientific">Oryza brachyantha</name>
    <name type="common">malo sina</name>
    <dbReference type="NCBI Taxonomy" id="4533"/>
    <lineage>
        <taxon>Eukaryota</taxon>
        <taxon>Viridiplantae</taxon>
        <taxon>Streptophyta</taxon>
        <taxon>Embryophyta</taxon>
        <taxon>Tracheophyta</taxon>
        <taxon>Spermatophyta</taxon>
        <taxon>Magnoliopsida</taxon>
        <taxon>Liliopsida</taxon>
        <taxon>Poales</taxon>
        <taxon>Poaceae</taxon>
        <taxon>BOP clade</taxon>
        <taxon>Oryzoideae</taxon>
        <taxon>Oryzeae</taxon>
        <taxon>Oryzinae</taxon>
        <taxon>Oryza</taxon>
    </lineage>
</organism>
<name>J3KUW8_ORYBR</name>
<feature type="region of interest" description="Disordered" evidence="1">
    <location>
        <begin position="1"/>
        <end position="23"/>
    </location>
</feature>
<keyword evidence="3" id="KW-1185">Reference proteome</keyword>
<protein>
    <submittedName>
        <fullName evidence="2">Uncharacterized protein</fullName>
    </submittedName>
</protein>
<feature type="region of interest" description="Disordered" evidence="1">
    <location>
        <begin position="122"/>
        <end position="233"/>
    </location>
</feature>
<dbReference type="HOGENOM" id="CLU_1191488_0_0_1"/>
<dbReference type="AlphaFoldDB" id="J3KUW8"/>
<sequence length="233" mass="24692">MVSDSPKPQPTPSPPPPSSFPTAAGMRMAELEAAIGALARKKERLRVAFDGLVACSPIPIPFRWDDIDAHVSSIQSSISARFRQLLALHPAPTAAAAAGTAIPSTAIRRVEPPVEHLVVEGQEPHVEHHEDEEGNGGDEGSLGMKGCLDVEAEEEEDTMVEEVATESPRGNEDGGVEEENDKTGEPIDVPPNEETQGKDTNTEDAMEVLAEKDGNGETNTAAEAEEEEEGSLG</sequence>
<feature type="compositionally biased region" description="Pro residues" evidence="1">
    <location>
        <begin position="7"/>
        <end position="19"/>
    </location>
</feature>
<evidence type="ECO:0000256" key="1">
    <source>
        <dbReference type="SAM" id="MobiDB-lite"/>
    </source>
</evidence>
<dbReference type="Proteomes" id="UP000006038">
    <property type="component" value="Unassembled WGS sequence"/>
</dbReference>
<dbReference type="EnsemblPlants" id="OB0087G10030.1">
    <property type="protein sequence ID" value="OB0087G10030.1"/>
    <property type="gene ID" value="OB0087G10030"/>
</dbReference>
<feature type="compositionally biased region" description="Acidic residues" evidence="1">
    <location>
        <begin position="150"/>
        <end position="164"/>
    </location>
</feature>
<dbReference type="OMA" id="HVEHHED"/>
<accession>J3KUW8</accession>
<dbReference type="Gramene" id="OB0087G10030.1">
    <property type="protein sequence ID" value="OB0087G10030.1"/>
    <property type="gene ID" value="OB0087G10030"/>
</dbReference>
<feature type="compositionally biased region" description="Acidic residues" evidence="1">
    <location>
        <begin position="223"/>
        <end position="233"/>
    </location>
</feature>
<feature type="compositionally biased region" description="Basic and acidic residues" evidence="1">
    <location>
        <begin position="122"/>
        <end position="131"/>
    </location>
</feature>
<reference evidence="2" key="1">
    <citation type="submission" date="2015-06" db="UniProtKB">
        <authorList>
            <consortium name="EnsemblPlants"/>
        </authorList>
    </citation>
    <scope>IDENTIFICATION</scope>
</reference>